<reference evidence="1" key="2">
    <citation type="submission" date="2025-09" db="UniProtKB">
        <authorList>
            <consortium name="Ensembl"/>
        </authorList>
    </citation>
    <scope>IDENTIFICATION</scope>
</reference>
<keyword evidence="2" id="KW-1185">Reference proteome</keyword>
<sequence>MEVQEALLIFYFETGSPEVAKGLVKLPRLALNLQFYLSLPSHWDYRCVPPLMPGLLFGELRKLSLRDHCICLKPPSKSLRGF</sequence>
<organism evidence="1 2">
    <name type="scientific">Sciurus vulgaris</name>
    <name type="common">Eurasian red squirrel</name>
    <dbReference type="NCBI Taxonomy" id="55149"/>
    <lineage>
        <taxon>Eukaryota</taxon>
        <taxon>Metazoa</taxon>
        <taxon>Chordata</taxon>
        <taxon>Craniata</taxon>
        <taxon>Vertebrata</taxon>
        <taxon>Euteleostomi</taxon>
        <taxon>Mammalia</taxon>
        <taxon>Eutheria</taxon>
        <taxon>Euarchontoglires</taxon>
        <taxon>Glires</taxon>
        <taxon>Rodentia</taxon>
        <taxon>Sciuromorpha</taxon>
        <taxon>Sciuridae</taxon>
        <taxon>Sciurinae</taxon>
        <taxon>Sciurini</taxon>
        <taxon>Sciurus</taxon>
    </lineage>
</organism>
<name>A0A8D2JN09_SCIVU</name>
<evidence type="ECO:0000313" key="1">
    <source>
        <dbReference type="Ensembl" id="ENSSVLP00005022201.1"/>
    </source>
</evidence>
<protein>
    <submittedName>
        <fullName evidence="1">Uncharacterized protein</fullName>
    </submittedName>
</protein>
<accession>A0A8D2JN09</accession>
<dbReference type="Ensembl" id="ENSSVLT00005024709.1">
    <property type="protein sequence ID" value="ENSSVLP00005022201.1"/>
    <property type="gene ID" value="ENSSVLG00005017692.1"/>
</dbReference>
<evidence type="ECO:0000313" key="2">
    <source>
        <dbReference type="Proteomes" id="UP000694564"/>
    </source>
</evidence>
<dbReference type="Proteomes" id="UP000694564">
    <property type="component" value="Chromosome 16"/>
</dbReference>
<reference evidence="1" key="1">
    <citation type="submission" date="2025-08" db="UniProtKB">
        <authorList>
            <consortium name="Ensembl"/>
        </authorList>
    </citation>
    <scope>IDENTIFICATION</scope>
</reference>
<dbReference type="AlphaFoldDB" id="A0A8D2JN09"/>
<proteinExistence type="predicted"/>